<dbReference type="Proteomes" id="UP001344906">
    <property type="component" value="Unassembled WGS sequence"/>
</dbReference>
<dbReference type="PANTHER" id="PTHR43233">
    <property type="entry name" value="FAMILY N-ACETYLTRANSFERASE, PUTATIVE (AFU_ORTHOLOGUE AFUA_6G03350)-RELATED"/>
    <property type="match status" value="1"/>
</dbReference>
<dbReference type="PROSITE" id="PS51186">
    <property type="entry name" value="GNAT"/>
    <property type="match status" value="1"/>
</dbReference>
<sequence>MSSEWQRGEYTISTDKQRLDIDVIHNFLTQAYWSIGVPRETVERAIEHSMPFGLYKGLEQIGLARIVTDYTTFAYIADVFILEPYRGQGLSKWLMEVILSHPDLQGLRRWLLMTKDAHGLYQQFGFNTPHYPDRVLEILDLNVYTRANK</sequence>
<dbReference type="SUPFAM" id="SSF55729">
    <property type="entry name" value="Acyl-CoA N-acyltransferases (Nat)"/>
    <property type="match status" value="1"/>
</dbReference>
<dbReference type="InterPro" id="IPR000182">
    <property type="entry name" value="GNAT_dom"/>
</dbReference>
<proteinExistence type="predicted"/>
<evidence type="ECO:0000259" key="1">
    <source>
        <dbReference type="PROSITE" id="PS51186"/>
    </source>
</evidence>
<comment type="caution">
    <text evidence="2">The sequence shown here is derived from an EMBL/GenBank/DDBJ whole genome shotgun (WGS) entry which is preliminary data.</text>
</comment>
<dbReference type="InterPro" id="IPR016181">
    <property type="entry name" value="Acyl_CoA_acyltransferase"/>
</dbReference>
<dbReference type="PANTHER" id="PTHR43233:SF1">
    <property type="entry name" value="FAMILY N-ACETYLTRANSFERASE, PUTATIVE (AFU_ORTHOLOGUE AFUA_6G03350)-RELATED"/>
    <property type="match status" value="1"/>
</dbReference>
<protein>
    <submittedName>
        <fullName evidence="2">N-acetyltransferase</fullName>
    </submittedName>
</protein>
<dbReference type="RefSeq" id="WP_338251798.1">
    <property type="nucleotide sequence ID" value="NZ_BSRI01000002.1"/>
</dbReference>
<organism evidence="2 3">
    <name type="scientific">Dictyobacter halimunensis</name>
    <dbReference type="NCBI Taxonomy" id="3026934"/>
    <lineage>
        <taxon>Bacteria</taxon>
        <taxon>Bacillati</taxon>
        <taxon>Chloroflexota</taxon>
        <taxon>Ktedonobacteria</taxon>
        <taxon>Ktedonobacterales</taxon>
        <taxon>Dictyobacteraceae</taxon>
        <taxon>Dictyobacter</taxon>
    </lineage>
</organism>
<reference evidence="2 3" key="1">
    <citation type="submission" date="2023-02" db="EMBL/GenBank/DDBJ databases">
        <title>Dictyobacter halimunensis sp. nov., a new member of the class Ktedonobacteria from forest soil in a geothermal area.</title>
        <authorList>
            <person name="Rachmania M.K."/>
            <person name="Ningsih F."/>
            <person name="Sakai Y."/>
            <person name="Yabe S."/>
            <person name="Yokota A."/>
            <person name="Sjamsuridzal W."/>
        </authorList>
    </citation>
    <scope>NUCLEOTIDE SEQUENCE [LARGE SCALE GENOMIC DNA]</scope>
    <source>
        <strain evidence="2 3">S3.2.2.5</strain>
    </source>
</reference>
<dbReference type="Pfam" id="PF00583">
    <property type="entry name" value="Acetyltransf_1"/>
    <property type="match status" value="1"/>
</dbReference>
<evidence type="ECO:0000313" key="2">
    <source>
        <dbReference type="EMBL" id="GLV56470.1"/>
    </source>
</evidence>
<gene>
    <name evidence="2" type="ORF">KDH_33110</name>
</gene>
<dbReference type="Gene3D" id="3.40.630.30">
    <property type="match status" value="1"/>
</dbReference>
<evidence type="ECO:0000313" key="3">
    <source>
        <dbReference type="Proteomes" id="UP001344906"/>
    </source>
</evidence>
<dbReference type="EMBL" id="BSRI01000002">
    <property type="protein sequence ID" value="GLV56470.1"/>
    <property type="molecule type" value="Genomic_DNA"/>
</dbReference>
<name>A0ABQ6FVK0_9CHLR</name>
<feature type="domain" description="N-acetyltransferase" evidence="1">
    <location>
        <begin position="10"/>
        <end position="142"/>
    </location>
</feature>
<keyword evidence="3" id="KW-1185">Reference proteome</keyword>
<dbReference type="InterPro" id="IPR053144">
    <property type="entry name" value="Acetyltransferase_Butenolide"/>
</dbReference>
<dbReference type="CDD" id="cd04301">
    <property type="entry name" value="NAT_SF"/>
    <property type="match status" value="1"/>
</dbReference>
<accession>A0ABQ6FVK0</accession>